<gene>
    <name evidence="4" type="ORF">HJ588_10750</name>
</gene>
<keyword evidence="2" id="KW-1133">Transmembrane helix</keyword>
<feature type="region of interest" description="Disordered" evidence="1">
    <location>
        <begin position="1"/>
        <end position="72"/>
    </location>
</feature>
<reference evidence="4 5" key="1">
    <citation type="submission" date="2020-05" db="EMBL/GenBank/DDBJ databases">
        <title>Flexivirga sp. ID2601S isolated from air conditioner.</title>
        <authorList>
            <person name="Kim D.H."/>
        </authorList>
    </citation>
    <scope>NUCLEOTIDE SEQUENCE [LARGE SCALE GENOMIC DNA]</scope>
    <source>
        <strain evidence="4 5">ID2601S</strain>
    </source>
</reference>
<dbReference type="AlphaFoldDB" id="A0A849AH86"/>
<proteinExistence type="predicted"/>
<feature type="domain" description="DUF3152" evidence="3">
    <location>
        <begin position="169"/>
        <end position="307"/>
    </location>
</feature>
<evidence type="ECO:0000256" key="1">
    <source>
        <dbReference type="SAM" id="MobiDB-lite"/>
    </source>
</evidence>
<dbReference type="InterPro" id="IPR022603">
    <property type="entry name" value="DUF3152"/>
</dbReference>
<dbReference type="RefSeq" id="WP_171154785.1">
    <property type="nucleotide sequence ID" value="NZ_JABENB010000001.1"/>
</dbReference>
<dbReference type="Proteomes" id="UP000557772">
    <property type="component" value="Unassembled WGS sequence"/>
</dbReference>
<comment type="caution">
    <text evidence="4">The sequence shown here is derived from an EMBL/GenBank/DDBJ whole genome shotgun (WGS) entry which is preliminary data.</text>
</comment>
<feature type="transmembrane region" description="Helical" evidence="2">
    <location>
        <begin position="82"/>
        <end position="100"/>
    </location>
</feature>
<evidence type="ECO:0000313" key="4">
    <source>
        <dbReference type="EMBL" id="NNG39749.1"/>
    </source>
</evidence>
<dbReference type="EMBL" id="JABENB010000001">
    <property type="protein sequence ID" value="NNG39749.1"/>
    <property type="molecule type" value="Genomic_DNA"/>
</dbReference>
<name>A0A849AH86_9MICO</name>
<keyword evidence="2" id="KW-0812">Transmembrane</keyword>
<sequence length="341" mass="36090">MNEQPPAGEESRRARRRRVDNPFDHQQLPTQRPTPEPRTSDRLPTRRELRELREGRSRSQGRVKLPPVGETVTQRRTRRLRVLGLAVLVVALVAAAFGVWRVRSGGSKPAFSPVATSLLPPTASRIAPAPPPPTSVPASGSGTLTPIDFAGMPNGLASSSSTASGPQIPFAVELEAGAGLQAIQVTQLAATVLNPRVGWLSKPNTNLQPLSPDEVAKGRKPAFVLAVVSPAMIEKRCGAAQLLCGNGTTRYISTRAWVAPPAAYEKEAGAFQLYAFNHEIGLALGKPEVRCSTPGREASVMQDQTKPLGGCTPWPWVVSSTELRGALGQPSGAAATSTSGS</sequence>
<keyword evidence="2" id="KW-0472">Membrane</keyword>
<organism evidence="4 5">
    <name type="scientific">Flexivirga aerilata</name>
    <dbReference type="NCBI Taxonomy" id="1656889"/>
    <lineage>
        <taxon>Bacteria</taxon>
        <taxon>Bacillati</taxon>
        <taxon>Actinomycetota</taxon>
        <taxon>Actinomycetes</taxon>
        <taxon>Micrococcales</taxon>
        <taxon>Dermacoccaceae</taxon>
        <taxon>Flexivirga</taxon>
    </lineage>
</organism>
<evidence type="ECO:0000313" key="5">
    <source>
        <dbReference type="Proteomes" id="UP000557772"/>
    </source>
</evidence>
<evidence type="ECO:0000259" key="3">
    <source>
        <dbReference type="Pfam" id="PF11350"/>
    </source>
</evidence>
<keyword evidence="5" id="KW-1185">Reference proteome</keyword>
<feature type="compositionally biased region" description="Basic and acidic residues" evidence="1">
    <location>
        <begin position="38"/>
        <end position="57"/>
    </location>
</feature>
<evidence type="ECO:0000256" key="2">
    <source>
        <dbReference type="SAM" id="Phobius"/>
    </source>
</evidence>
<accession>A0A849AH86</accession>
<protein>
    <submittedName>
        <fullName evidence="4">DUF3152 domain-containing protein</fullName>
    </submittedName>
</protein>
<dbReference type="Pfam" id="PF11350">
    <property type="entry name" value="DUF3152"/>
    <property type="match status" value="1"/>
</dbReference>